<sequence>MQRERESRCGYGRQKANRPFVQDQIFKTTICNDDRSAEGSFPCCSLIRHRGVERKSINIGFN</sequence>
<protein>
    <submittedName>
        <fullName evidence="1">Uncharacterized protein</fullName>
    </submittedName>
</protein>
<name>A0A0V0SJ96_9BILA</name>
<keyword evidence="2" id="KW-1185">Reference proteome</keyword>
<gene>
    <name evidence="1" type="ORF">T07_3543</name>
</gene>
<comment type="caution">
    <text evidence="1">The sequence shown here is derived from an EMBL/GenBank/DDBJ whole genome shotgun (WGS) entry which is preliminary data.</text>
</comment>
<accession>A0A0V0SJ96</accession>
<proteinExistence type="predicted"/>
<evidence type="ECO:0000313" key="1">
    <source>
        <dbReference type="EMBL" id="KRX26863.1"/>
    </source>
</evidence>
<organism evidence="1 2">
    <name type="scientific">Trichinella nelsoni</name>
    <dbReference type="NCBI Taxonomy" id="6336"/>
    <lineage>
        <taxon>Eukaryota</taxon>
        <taxon>Metazoa</taxon>
        <taxon>Ecdysozoa</taxon>
        <taxon>Nematoda</taxon>
        <taxon>Enoplea</taxon>
        <taxon>Dorylaimia</taxon>
        <taxon>Trichinellida</taxon>
        <taxon>Trichinellidae</taxon>
        <taxon>Trichinella</taxon>
    </lineage>
</organism>
<dbReference type="EMBL" id="JYDL01000005">
    <property type="protein sequence ID" value="KRX26863.1"/>
    <property type="molecule type" value="Genomic_DNA"/>
</dbReference>
<dbReference type="Proteomes" id="UP000054630">
    <property type="component" value="Unassembled WGS sequence"/>
</dbReference>
<dbReference type="AlphaFoldDB" id="A0A0V0SJ96"/>
<evidence type="ECO:0000313" key="2">
    <source>
        <dbReference type="Proteomes" id="UP000054630"/>
    </source>
</evidence>
<reference evidence="1 2" key="1">
    <citation type="submission" date="2015-01" db="EMBL/GenBank/DDBJ databases">
        <title>Evolution of Trichinella species and genotypes.</title>
        <authorList>
            <person name="Korhonen P.K."/>
            <person name="Edoardo P."/>
            <person name="Giuseppe L.R."/>
            <person name="Gasser R.B."/>
        </authorList>
    </citation>
    <scope>NUCLEOTIDE SEQUENCE [LARGE SCALE GENOMIC DNA]</scope>
    <source>
        <strain evidence="1">ISS37</strain>
    </source>
</reference>